<feature type="transmembrane region" description="Helical" evidence="5">
    <location>
        <begin position="1227"/>
        <end position="1248"/>
    </location>
</feature>
<evidence type="ECO:0000256" key="2">
    <source>
        <dbReference type="ARBA" id="ARBA00022692"/>
    </source>
</evidence>
<feature type="transmembrane region" description="Helical" evidence="5">
    <location>
        <begin position="613"/>
        <end position="634"/>
    </location>
</feature>
<gene>
    <name evidence="7" type="ORF">DNTS_004771</name>
</gene>
<dbReference type="CDD" id="cd00637">
    <property type="entry name" value="7tm_classA_rhodopsin-like"/>
    <property type="match status" value="5"/>
</dbReference>
<keyword evidence="4 5" id="KW-0472">Membrane</keyword>
<evidence type="ECO:0000256" key="5">
    <source>
        <dbReference type="SAM" id="Phobius"/>
    </source>
</evidence>
<evidence type="ECO:0000256" key="1">
    <source>
        <dbReference type="ARBA" id="ARBA00004370"/>
    </source>
</evidence>
<dbReference type="Gene3D" id="1.20.1070.10">
    <property type="entry name" value="Rhodopsin 7-helix transmembrane proteins"/>
    <property type="match status" value="5"/>
</dbReference>
<feature type="transmembrane region" description="Helical" evidence="5">
    <location>
        <begin position="227"/>
        <end position="246"/>
    </location>
</feature>
<dbReference type="InterPro" id="IPR017452">
    <property type="entry name" value="GPCR_Rhodpsn_7TM"/>
</dbReference>
<dbReference type="InterPro" id="IPR000276">
    <property type="entry name" value="GPCR_Rhodpsn"/>
</dbReference>
<feature type="transmembrane region" description="Helical" evidence="5">
    <location>
        <begin position="953"/>
        <end position="972"/>
    </location>
</feature>
<dbReference type="GO" id="GO:0016020">
    <property type="term" value="C:membrane"/>
    <property type="evidence" value="ECO:0007669"/>
    <property type="project" value="UniProtKB-SubCell"/>
</dbReference>
<proteinExistence type="predicted"/>
<feature type="domain" description="G-protein coupled receptors family 1 profile" evidence="6">
    <location>
        <begin position="511"/>
        <end position="665"/>
    </location>
</feature>
<dbReference type="EMBL" id="SRMA01026822">
    <property type="protein sequence ID" value="TRY66826.1"/>
    <property type="molecule type" value="Genomic_DNA"/>
</dbReference>
<keyword evidence="2 5" id="KW-0812">Transmembrane</keyword>
<feature type="domain" description="G-protein coupled receptors family 1 profile" evidence="6">
    <location>
        <begin position="72"/>
        <end position="464"/>
    </location>
</feature>
<feature type="transmembrane region" description="Helical" evidence="5">
    <location>
        <begin position="810"/>
        <end position="837"/>
    </location>
</feature>
<dbReference type="FunFam" id="1.20.1070.10:FF:000096">
    <property type="entry name" value="Odorant receptor 131-2"/>
    <property type="match status" value="5"/>
</dbReference>
<feature type="domain" description="G-protein coupled receptors family 1 profile" evidence="6">
    <location>
        <begin position="1071"/>
        <end position="1318"/>
    </location>
</feature>
<accession>A0A553NN28</accession>
<feature type="transmembrane region" description="Helical" evidence="5">
    <location>
        <begin position="413"/>
        <end position="433"/>
    </location>
</feature>
<organism evidence="7 8">
    <name type="scientific">Danionella cerebrum</name>
    <dbReference type="NCBI Taxonomy" id="2873325"/>
    <lineage>
        <taxon>Eukaryota</taxon>
        <taxon>Metazoa</taxon>
        <taxon>Chordata</taxon>
        <taxon>Craniata</taxon>
        <taxon>Vertebrata</taxon>
        <taxon>Euteleostomi</taxon>
        <taxon>Actinopterygii</taxon>
        <taxon>Neopterygii</taxon>
        <taxon>Teleostei</taxon>
        <taxon>Ostariophysi</taxon>
        <taxon>Cypriniformes</taxon>
        <taxon>Danionidae</taxon>
        <taxon>Danioninae</taxon>
        <taxon>Danionella</taxon>
    </lineage>
</organism>
<dbReference type="PANTHER" id="PTHR26451:SF998">
    <property type="entry name" value="ODORANT RECEPTOR-RELATED"/>
    <property type="match status" value="1"/>
</dbReference>
<dbReference type="PANTHER" id="PTHR26451">
    <property type="entry name" value="G_PROTEIN_RECEP_F1_2 DOMAIN-CONTAINING PROTEIN"/>
    <property type="match status" value="1"/>
</dbReference>
<feature type="transmembrane region" description="Helical" evidence="5">
    <location>
        <begin position="93"/>
        <end position="117"/>
    </location>
</feature>
<comment type="subcellular location">
    <subcellularLocation>
        <location evidence="1">Membrane</location>
    </subcellularLocation>
</comment>
<name>A0A553NN28_9TELE</name>
<dbReference type="Proteomes" id="UP000316079">
    <property type="component" value="Unassembled WGS sequence"/>
</dbReference>
<dbReference type="GO" id="GO:0004930">
    <property type="term" value="F:G protein-coupled receptor activity"/>
    <property type="evidence" value="ECO:0007669"/>
    <property type="project" value="InterPro"/>
</dbReference>
<evidence type="ECO:0000259" key="6">
    <source>
        <dbReference type="PROSITE" id="PS50262"/>
    </source>
</evidence>
<feature type="transmembrane region" description="Helical" evidence="5">
    <location>
        <begin position="1120"/>
        <end position="1149"/>
    </location>
</feature>
<feature type="transmembrane region" description="Helical" evidence="5">
    <location>
        <begin position="1092"/>
        <end position="1114"/>
    </location>
</feature>
<feature type="transmembrane region" description="Helical" evidence="5">
    <location>
        <begin position="445"/>
        <end position="466"/>
    </location>
</feature>
<sequence>MDHNESCDRLMAFRHCNKGKKNLKKANKASFATLSERVMNLTMLQYAADDRFTEVFVKNFSAVLLGLIVNSINGLLVFTFFKNSSFFNNPRYILYIHMVINDMLMVFFTVGLFVMAYTWPNVPVPFCIVLLMISSATHKNTPLTLAGMALERYIAVCKPLHHSQICTVRRTYILIVLIWGVGVLPALADLIVLLIFRPLSVFTRSLCTTSSLYSTPYHEEQSKITHGIYTSAVWLILVFTYCRVLVAARKASVDEASAKKAQSTILLHGVQLLLCMLSNITPNTPLTLAGMALERYIAICKPLHHSQICTVRRTYILISLIWGVGVIPGLTDMLLLSIIYPLSFFTSNVFCTAVKLFNSPYHEESTKYMSGIYASSVWLILVFTYCQVLVAARKASADKASAKKAQNTIMLHGAQLLLCTLSYLHGAMDQIYFTHLSQNDRSKMIFMNYLFTSLLPRLLTPLIYGVRDKRFFSHIKGLLMCKLFVVKVKSTPNQIHVALSVIANITIPAPICLTMILISSATHKNTPLTLAGMALERYIAICKPLHHSQICTVRRTYILIVLIWGVGVIPGLTDVILLPFVYPLSFFTSNVFCTAVKLFNSPYHEESNQYRSAIYTSAVWLILVFTYCKVLVAARKASADKASAKKAQNTIMLHGVQLLLCMLSFLNGALDQIYFTHLSPNDRSKMIFVNFLFTRKAIEIGSTSVMKSWAVLNDEKISPIKSSRRMNATMVFYSIQEQYSDAFAKNFTVVLLAVSIISVNGVFVLTFFRSSLFYTDPRYILYIHLVMNDMLMVFVTVLLFVMAYAWQNVPIPFCITLVMIASATHKNTPLTLAGMALERYIAICKPLHHSQICTVRRTYILIALIWGVGVIPGLTDVILLSVVRPFRVSTTVGSCGASVLYTTPSHDVLGKSMIGIFFSVVWFILVFTYCRVLVAARKASVDKASAKKAQSTILLHGAQLLLCMLSYISAVIDKMFVPLLPIDRARLVFFNYLLTNILPRLLTPLIYGVRDKLFYKHIKGLFCFGKPKIQSVSSLNEEPGMNSTIWVVDGYEEALAKNIVIVCLGFVINVINGVLVVTFFSHPMFSKDSRYILYIHLVINDMLMIWISVILYVLTYAVPLVNASLCCMLLILGGTTFMITPLNLAGMAIERYIAICKPLHYSQICTPQRTYILMCVLWSIGAIPSIADILLLLPKKPSSFFSSSVLCYPTSVFSSSEHKDRTTASQVIYMSVVWIILIYTYCRVLFAAKRAVVTGSVNRARNTILLHGVQLLLCMLSYIAPVLDRIVIPFFPVHRTKISFFNYLVTNIIPRLLSPLIYGVRDQKFMKQMKEYFSCRVIIVKIAPAKL</sequence>
<keyword evidence="8" id="KW-1185">Reference proteome</keyword>
<feature type="transmembrane region" description="Helical" evidence="5">
    <location>
        <begin position="655"/>
        <end position="675"/>
    </location>
</feature>
<dbReference type="PROSITE" id="PS50262">
    <property type="entry name" value="G_PROTEIN_RECEP_F1_2"/>
    <property type="match status" value="4"/>
</dbReference>
<comment type="caution">
    <text evidence="7">The sequence shown here is derived from an EMBL/GenBank/DDBJ whole genome shotgun (WGS) entry which is preliminary data.</text>
</comment>
<feature type="domain" description="G-protein coupled receptors family 1 profile" evidence="6">
    <location>
        <begin position="759"/>
        <end position="1007"/>
    </location>
</feature>
<dbReference type="GO" id="GO:0004984">
    <property type="term" value="F:olfactory receptor activity"/>
    <property type="evidence" value="ECO:0007669"/>
    <property type="project" value="TreeGrafter"/>
</dbReference>
<evidence type="ECO:0000313" key="7">
    <source>
        <dbReference type="EMBL" id="TRY66826.1"/>
    </source>
</evidence>
<protein>
    <recommendedName>
        <fullName evidence="6">G-protein coupled receptors family 1 profile domain-containing protein</fullName>
    </recommendedName>
</protein>
<dbReference type="OrthoDB" id="6359945at2759"/>
<dbReference type="SUPFAM" id="SSF81321">
    <property type="entry name" value="Family A G protein-coupled receptor-like"/>
    <property type="match status" value="5"/>
</dbReference>
<feature type="transmembrane region" description="Helical" evidence="5">
    <location>
        <begin position="60"/>
        <end position="81"/>
    </location>
</feature>
<keyword evidence="3 5" id="KW-1133">Transmembrane helix</keyword>
<feature type="transmembrane region" description="Helical" evidence="5">
    <location>
        <begin position="913"/>
        <end position="932"/>
    </location>
</feature>
<evidence type="ECO:0000313" key="8">
    <source>
        <dbReference type="Proteomes" id="UP000316079"/>
    </source>
</evidence>
<reference evidence="7 8" key="1">
    <citation type="journal article" date="2019" name="Sci. Data">
        <title>Hybrid genome assembly and annotation of Danionella translucida.</title>
        <authorList>
            <person name="Kadobianskyi M."/>
            <person name="Schulze L."/>
            <person name="Schuelke M."/>
            <person name="Judkewitz B."/>
        </authorList>
    </citation>
    <scope>NUCLEOTIDE SEQUENCE [LARGE SCALE GENOMIC DNA]</scope>
    <source>
        <strain evidence="7 8">Bolton</strain>
    </source>
</reference>
<dbReference type="GO" id="GO:0005549">
    <property type="term" value="F:odorant binding"/>
    <property type="evidence" value="ECO:0007669"/>
    <property type="project" value="TreeGrafter"/>
</dbReference>
<feature type="transmembrane region" description="Helical" evidence="5">
    <location>
        <begin position="780"/>
        <end position="804"/>
    </location>
</feature>
<feature type="transmembrane region" description="Helical" evidence="5">
    <location>
        <begin position="1059"/>
        <end position="1080"/>
    </location>
</feature>
<feature type="transmembrane region" description="Helical" evidence="5">
    <location>
        <begin position="171"/>
        <end position="196"/>
    </location>
</feature>
<evidence type="ECO:0000256" key="4">
    <source>
        <dbReference type="ARBA" id="ARBA00023136"/>
    </source>
</evidence>
<feature type="transmembrane region" description="Helical" evidence="5">
    <location>
        <begin position="372"/>
        <end position="392"/>
    </location>
</feature>
<feature type="transmembrane region" description="Helical" evidence="5">
    <location>
        <begin position="315"/>
        <end position="340"/>
    </location>
</feature>
<feature type="transmembrane region" description="Helical" evidence="5">
    <location>
        <begin position="858"/>
        <end position="883"/>
    </location>
</feature>
<evidence type="ECO:0000256" key="3">
    <source>
        <dbReference type="ARBA" id="ARBA00022989"/>
    </source>
</evidence>
<dbReference type="Pfam" id="PF00001">
    <property type="entry name" value="7tm_1"/>
    <property type="match status" value="5"/>
</dbReference>
<dbReference type="InterPro" id="IPR052921">
    <property type="entry name" value="GPCR1_Superfamily_Member"/>
</dbReference>
<feature type="transmembrane region" description="Helical" evidence="5">
    <location>
        <begin position="1260"/>
        <end position="1280"/>
    </location>
</feature>
<feature type="transmembrane region" description="Helical" evidence="5">
    <location>
        <begin position="747"/>
        <end position="768"/>
    </location>
</feature>
<feature type="transmembrane region" description="Helical" evidence="5">
    <location>
        <begin position="1300"/>
        <end position="1320"/>
    </location>
</feature>
<feature type="transmembrane region" description="Helical" evidence="5">
    <location>
        <begin position="557"/>
        <end position="582"/>
    </location>
</feature>